<dbReference type="EMBL" id="NCXP01000002">
    <property type="protein sequence ID" value="OSC42614.1"/>
    <property type="molecule type" value="Genomic_DNA"/>
</dbReference>
<accession>A0A1X2LZF4</accession>
<dbReference type="OrthoDB" id="4678575at2"/>
<comment type="caution">
    <text evidence="1">The sequence shown here is derived from an EMBL/GenBank/DDBJ whole genome shotgun (WGS) entry which is preliminary data.</text>
</comment>
<proteinExistence type="predicted"/>
<dbReference type="Proteomes" id="UP000193247">
    <property type="component" value="Unassembled WGS sequence"/>
</dbReference>
<sequence length="337" mass="36516">MDDEMRSAAVPRWRGAPGRLEVWYATLSDPVTHAGLWVHCETVAPVADGGADRWSGPAASQDGTRYPPGTPYAHGWVTWFPPDGPPCTERFGPQPARPAAGPAWFDVAGVRVAPEELAGRARSLAWDLSWKDPAAPLWTFPRVAWERELLPGAQVVIAPTAAFAGSLAVGATAYRIDGWRGGVAHIYGHGNAKRWGWIHADLGNGDVLEAVTAVSHKPGLRRLAPLAFVRFRIDGKDWPTSPLPSLRMRTTLGLQHWQLAGRIGGREVLIRVDQPPDRCVSLGYTDPDAGTAVCTNTEQAEIHIELDERRWSVLGTGHAEVGLRGTEAPASNERIPS</sequence>
<reference evidence="1 2" key="1">
    <citation type="submission" date="2017-04" db="EMBL/GenBank/DDBJ databases">
        <title>The new phylogeny of genus Mycobacterium.</title>
        <authorList>
            <person name="Tortoli E."/>
            <person name="Trovato A."/>
            <person name="Cirillo D.M."/>
        </authorList>
    </citation>
    <scope>NUCLEOTIDE SEQUENCE [LARGE SCALE GENOMIC DNA]</scope>
    <source>
        <strain evidence="1 2">TBL 1200985</strain>
    </source>
</reference>
<protein>
    <submittedName>
        <fullName evidence="1">Uncharacterized protein</fullName>
    </submittedName>
</protein>
<keyword evidence="2" id="KW-1185">Reference proteome</keyword>
<gene>
    <name evidence="1" type="ORF">B8W66_03465</name>
</gene>
<dbReference type="RefSeq" id="WP_085323623.1">
    <property type="nucleotide sequence ID" value="NZ_NCXP01000002.1"/>
</dbReference>
<evidence type="ECO:0000313" key="2">
    <source>
        <dbReference type="Proteomes" id="UP000193247"/>
    </source>
</evidence>
<dbReference type="AlphaFoldDB" id="A0A1X2LZF4"/>
<dbReference type="STRING" id="1430326.B8W66_03465"/>
<evidence type="ECO:0000313" key="1">
    <source>
        <dbReference type="EMBL" id="OSC42614.1"/>
    </source>
</evidence>
<name>A0A1X2LZF4_9MYCO</name>
<organism evidence="1 2">
    <name type="scientific">Mycobacterium decipiens</name>
    <dbReference type="NCBI Taxonomy" id="1430326"/>
    <lineage>
        <taxon>Bacteria</taxon>
        <taxon>Bacillati</taxon>
        <taxon>Actinomycetota</taxon>
        <taxon>Actinomycetes</taxon>
        <taxon>Mycobacteriales</taxon>
        <taxon>Mycobacteriaceae</taxon>
        <taxon>Mycobacterium</taxon>
    </lineage>
</organism>